<organism evidence="2 3">
    <name type="scientific">Cryptolaemus montrouzieri</name>
    <dbReference type="NCBI Taxonomy" id="559131"/>
    <lineage>
        <taxon>Eukaryota</taxon>
        <taxon>Metazoa</taxon>
        <taxon>Ecdysozoa</taxon>
        <taxon>Arthropoda</taxon>
        <taxon>Hexapoda</taxon>
        <taxon>Insecta</taxon>
        <taxon>Pterygota</taxon>
        <taxon>Neoptera</taxon>
        <taxon>Endopterygota</taxon>
        <taxon>Coleoptera</taxon>
        <taxon>Polyphaga</taxon>
        <taxon>Cucujiformia</taxon>
        <taxon>Coccinelloidea</taxon>
        <taxon>Coccinellidae</taxon>
        <taxon>Scymninae</taxon>
        <taxon>Scymnini</taxon>
        <taxon>Cryptolaemus</taxon>
    </lineage>
</organism>
<sequence length="403" mass="45450">MSIDSPGGAPRVDQLLSPQAREIYSQRDSPSPQNFSFLLNELEALKNQASIDKDASLINEINLLSQSINQQTPVKKPMNFKYKSTDKGPYTVIVESIQKNIGNLNPMNIGKIIYTNNHNNLDIVSINRKGLKRVGIQFSTANQANDFIEKNQFDKTEYEVYIPARMVTVMGIARDVGSQITDDDIVNYGRGINPYTKIVRVRRFNRRIQEGDQVKYVPTNTCLLTFAANQACKTATAPSPSAFPSRSHSNSGQNNYSRSSYSRPLSISYADICQNTNKNLSRANVHLPSQPNQKRKSPPSPGYNKELHNECLINYTPLYSKRPHKSYSTEAPSASPISFETSALVHQQDNISTINNTDNFNQFDKDDSNDHNSNFNQSRPRIRHDESYLDEIYRMDDSQGPPS</sequence>
<accession>A0ABD2P7K4</accession>
<feature type="region of interest" description="Disordered" evidence="1">
    <location>
        <begin position="362"/>
        <end position="403"/>
    </location>
</feature>
<evidence type="ECO:0000313" key="2">
    <source>
        <dbReference type="EMBL" id="KAL3286875.1"/>
    </source>
</evidence>
<gene>
    <name evidence="2" type="ORF">HHI36_001363</name>
</gene>
<reference evidence="2 3" key="1">
    <citation type="journal article" date="2021" name="BMC Biol.">
        <title>Horizontally acquired antibacterial genes associated with adaptive radiation of ladybird beetles.</title>
        <authorList>
            <person name="Li H.S."/>
            <person name="Tang X.F."/>
            <person name="Huang Y.H."/>
            <person name="Xu Z.Y."/>
            <person name="Chen M.L."/>
            <person name="Du X.Y."/>
            <person name="Qiu B.Y."/>
            <person name="Chen P.T."/>
            <person name="Zhang W."/>
            <person name="Slipinski A."/>
            <person name="Escalona H.E."/>
            <person name="Waterhouse R.M."/>
            <person name="Zwick A."/>
            <person name="Pang H."/>
        </authorList>
    </citation>
    <scope>NUCLEOTIDE SEQUENCE [LARGE SCALE GENOMIC DNA]</scope>
    <source>
        <strain evidence="2">SYSU2018</strain>
    </source>
</reference>
<dbReference type="AlphaFoldDB" id="A0ABD2P7K4"/>
<feature type="compositionally biased region" description="Polar residues" evidence="1">
    <location>
        <begin position="237"/>
        <end position="248"/>
    </location>
</feature>
<feature type="compositionally biased region" description="Low complexity" evidence="1">
    <location>
        <begin position="249"/>
        <end position="260"/>
    </location>
</feature>
<evidence type="ECO:0000256" key="1">
    <source>
        <dbReference type="SAM" id="MobiDB-lite"/>
    </source>
</evidence>
<keyword evidence="3" id="KW-1185">Reference proteome</keyword>
<dbReference type="Proteomes" id="UP001516400">
    <property type="component" value="Unassembled WGS sequence"/>
</dbReference>
<evidence type="ECO:0000313" key="3">
    <source>
        <dbReference type="Proteomes" id="UP001516400"/>
    </source>
</evidence>
<protein>
    <submittedName>
        <fullName evidence="2">Uncharacterized protein</fullName>
    </submittedName>
</protein>
<feature type="region of interest" description="Disordered" evidence="1">
    <location>
        <begin position="237"/>
        <end position="260"/>
    </location>
</feature>
<feature type="compositionally biased region" description="Basic and acidic residues" evidence="1">
    <location>
        <begin position="383"/>
        <end position="397"/>
    </location>
</feature>
<feature type="compositionally biased region" description="Polar residues" evidence="1">
    <location>
        <begin position="283"/>
        <end position="292"/>
    </location>
</feature>
<comment type="caution">
    <text evidence="2">The sequence shown here is derived from an EMBL/GenBank/DDBJ whole genome shotgun (WGS) entry which is preliminary data.</text>
</comment>
<name>A0ABD2P7K4_9CUCU</name>
<feature type="region of interest" description="Disordered" evidence="1">
    <location>
        <begin position="283"/>
        <end position="306"/>
    </location>
</feature>
<proteinExistence type="predicted"/>
<dbReference type="EMBL" id="JABFTP020000185">
    <property type="protein sequence ID" value="KAL3286875.1"/>
    <property type="molecule type" value="Genomic_DNA"/>
</dbReference>